<evidence type="ECO:0000313" key="12">
    <source>
        <dbReference type="Proteomes" id="UP000825729"/>
    </source>
</evidence>
<protein>
    <recommendedName>
        <fullName evidence="13">Heparanase-like protein 1</fullName>
    </recommendedName>
</protein>
<dbReference type="PANTHER" id="PTHR14363:SF13">
    <property type="entry name" value="OS07G0598400 PROTEIN"/>
    <property type="match status" value="1"/>
</dbReference>
<dbReference type="AlphaFoldDB" id="A0AAV7DUR4"/>
<dbReference type="GO" id="GO:0004566">
    <property type="term" value="F:beta-glucuronidase activity"/>
    <property type="evidence" value="ECO:0007669"/>
    <property type="project" value="TreeGrafter"/>
</dbReference>
<reference evidence="11 12" key="1">
    <citation type="submission" date="2021-07" db="EMBL/GenBank/DDBJ databases">
        <title>The Aristolochia fimbriata genome: insights into angiosperm evolution, floral development and chemical biosynthesis.</title>
        <authorList>
            <person name="Jiao Y."/>
        </authorList>
    </citation>
    <scope>NUCLEOTIDE SEQUENCE [LARGE SCALE GENOMIC DNA]</scope>
    <source>
        <strain evidence="11">IBCAS-2021</strain>
        <tissue evidence="11">Leaf</tissue>
    </source>
</reference>
<dbReference type="GO" id="GO:0005765">
    <property type="term" value="C:lysosomal membrane"/>
    <property type="evidence" value="ECO:0007669"/>
    <property type="project" value="UniProtKB-SubCell"/>
</dbReference>
<evidence type="ECO:0000313" key="11">
    <source>
        <dbReference type="EMBL" id="KAG9439321.1"/>
    </source>
</evidence>
<organism evidence="11 12">
    <name type="scientific">Aristolochia fimbriata</name>
    <name type="common">White veined hardy Dutchman's pipe vine</name>
    <dbReference type="NCBI Taxonomy" id="158543"/>
    <lineage>
        <taxon>Eukaryota</taxon>
        <taxon>Viridiplantae</taxon>
        <taxon>Streptophyta</taxon>
        <taxon>Embryophyta</taxon>
        <taxon>Tracheophyta</taxon>
        <taxon>Spermatophyta</taxon>
        <taxon>Magnoliopsida</taxon>
        <taxon>Magnoliidae</taxon>
        <taxon>Piperales</taxon>
        <taxon>Aristolochiaceae</taxon>
        <taxon>Aristolochia</taxon>
    </lineage>
</organism>
<evidence type="ECO:0000256" key="9">
    <source>
        <dbReference type="ARBA" id="ARBA00023765"/>
    </source>
</evidence>
<comment type="similarity">
    <text evidence="2">Belongs to the glycosyl hydrolase 79 family.</text>
</comment>
<dbReference type="EMBL" id="JAINDJ010000008">
    <property type="protein sequence ID" value="KAG9439321.1"/>
    <property type="molecule type" value="Genomic_DNA"/>
</dbReference>
<comment type="caution">
    <text evidence="11">The sequence shown here is derived from an EMBL/GenBank/DDBJ whole genome shotgun (WGS) entry which is preliminary data.</text>
</comment>
<evidence type="ECO:0000256" key="4">
    <source>
        <dbReference type="ARBA" id="ARBA00022729"/>
    </source>
</evidence>
<dbReference type="InterPro" id="IPR017853">
    <property type="entry name" value="GH"/>
</dbReference>
<evidence type="ECO:0008006" key="13">
    <source>
        <dbReference type="Google" id="ProtNLM"/>
    </source>
</evidence>
<keyword evidence="4" id="KW-0732">Signal</keyword>
<proteinExistence type="inferred from homology"/>
<dbReference type="GO" id="GO:0005576">
    <property type="term" value="C:extracellular region"/>
    <property type="evidence" value="ECO:0007669"/>
    <property type="project" value="UniProtKB-SubCell"/>
</dbReference>
<keyword evidence="5" id="KW-0378">Hydrolase</keyword>
<evidence type="ECO:0000256" key="7">
    <source>
        <dbReference type="ARBA" id="ARBA00023180"/>
    </source>
</evidence>
<keyword evidence="7" id="KW-0325">Glycoprotein</keyword>
<comment type="function">
    <text evidence="10">Endoglycosidase which is a cell surface and extracellular matrix-degrading enzyme. Cleaves heparan sulfate proteoglycans (HSPGs) into heparan sulfate side chains and core proteoglycans.</text>
</comment>
<dbReference type="InterPro" id="IPR005199">
    <property type="entry name" value="Glyco_hydro_79"/>
</dbReference>
<keyword evidence="6" id="KW-0472">Membrane</keyword>
<evidence type="ECO:0000256" key="10">
    <source>
        <dbReference type="ARBA" id="ARBA00055929"/>
    </source>
</evidence>
<evidence type="ECO:0000256" key="6">
    <source>
        <dbReference type="ARBA" id="ARBA00023136"/>
    </source>
</evidence>
<sequence>MERWNRVYDLLNQNNVKVTFGLNALAGRKKMDDEGNALWGGAWDFTNARDFINYTISRGQLLDSWELGNELSGGGVSARVEAKQYGLDIIVLRSIIDQLYSNSTYVPKVLAPGGFWDQKWFAEFLQVAGPNVVDGITHHFYNLGPGVDPNLLYKIQDPYVLDNVLETLNEVKLTLRSYAPWTSAWVGEAGGAYNSGGKTVSHSFVNSFWYLDQLGQASSFDHKVYCRQSLIGGNYGLLNTTTMVPNPDYYSALLWHRLMGTRVLSTVHGGSPNLRAYTHCSKNQPGITMVFINLSNSTTFKVDLKEDLNIYESGIGFPVTGTEQREEYHLTAKDGDIQSHTMVLNGVPLELTETGDIPPLNPINVDAASPIKINPSAIAFIRLKDFRAPACQ</sequence>
<dbReference type="FunFam" id="3.20.20.80:FF:000023">
    <property type="entry name" value="heparanase-like protein 3"/>
    <property type="match status" value="1"/>
</dbReference>
<accession>A0AAV7DUR4</accession>
<comment type="subcellular location">
    <subcellularLocation>
        <location evidence="9">Lysosome membrane</location>
        <topology evidence="9">Peripheral membrane protein</topology>
    </subcellularLocation>
    <subcellularLocation>
        <location evidence="1">Secreted</location>
    </subcellularLocation>
</comment>
<keyword evidence="8" id="KW-0458">Lysosome</keyword>
<gene>
    <name evidence="11" type="ORF">H6P81_019486</name>
</gene>
<keyword evidence="3" id="KW-0964">Secreted</keyword>
<keyword evidence="12" id="KW-1185">Reference proteome</keyword>
<evidence type="ECO:0000256" key="1">
    <source>
        <dbReference type="ARBA" id="ARBA00004613"/>
    </source>
</evidence>
<evidence type="ECO:0000256" key="5">
    <source>
        <dbReference type="ARBA" id="ARBA00022801"/>
    </source>
</evidence>
<evidence type="ECO:0000256" key="8">
    <source>
        <dbReference type="ARBA" id="ARBA00023228"/>
    </source>
</evidence>
<dbReference type="SUPFAM" id="SSF51445">
    <property type="entry name" value="(Trans)glycosidases"/>
    <property type="match status" value="1"/>
</dbReference>
<dbReference type="Pfam" id="PF03662">
    <property type="entry name" value="Glyco_hydro_79n"/>
    <property type="match status" value="1"/>
</dbReference>
<dbReference type="Proteomes" id="UP000825729">
    <property type="component" value="Unassembled WGS sequence"/>
</dbReference>
<name>A0AAV7DUR4_ARIFI</name>
<evidence type="ECO:0000256" key="3">
    <source>
        <dbReference type="ARBA" id="ARBA00022525"/>
    </source>
</evidence>
<dbReference type="PANTHER" id="PTHR14363">
    <property type="entry name" value="HEPARANASE-RELATED"/>
    <property type="match status" value="1"/>
</dbReference>
<dbReference type="GO" id="GO:0009505">
    <property type="term" value="C:plant-type cell wall"/>
    <property type="evidence" value="ECO:0007669"/>
    <property type="project" value="TreeGrafter"/>
</dbReference>
<dbReference type="Gene3D" id="3.20.20.80">
    <property type="entry name" value="Glycosidases"/>
    <property type="match status" value="1"/>
</dbReference>
<evidence type="ECO:0000256" key="2">
    <source>
        <dbReference type="ARBA" id="ARBA00009800"/>
    </source>
</evidence>